<evidence type="ECO:0000256" key="4">
    <source>
        <dbReference type="SAM" id="MobiDB-lite"/>
    </source>
</evidence>
<evidence type="ECO:0000256" key="1">
    <source>
        <dbReference type="ARBA" id="ARBA00010605"/>
    </source>
</evidence>
<gene>
    <name evidence="6" type="ORF">PV09_01302</name>
</gene>
<feature type="compositionally biased region" description="Polar residues" evidence="4">
    <location>
        <begin position="270"/>
        <end position="279"/>
    </location>
</feature>
<keyword evidence="2" id="KW-0689">Ribosomal protein</keyword>
<dbReference type="HOGENOM" id="CLU_067878_0_0_1"/>
<dbReference type="SUPFAM" id="SSF55658">
    <property type="entry name" value="L9 N-domain-like"/>
    <property type="match status" value="1"/>
</dbReference>
<dbReference type="AlphaFoldDB" id="A0A0D2BAN9"/>
<sequence>MSCRVRPSFIPQCSACLRSFVEASWRPLHQQQVRGAKSSTTIPVQLLKDLDRFGRKGAFVAVPPGTMRNNWFPSNVARYATPEERLAIKRGEINVSRDYEFQVMAEASSWKHQTKSRPFESMVTGVNKPASTDIEIKTVEPNRAIALLDVLLPEVFTFERKPVPKGSGKNDSKSKLPASVQAMLKASIPETPTAIYGSVSTPDVAQYIREAVAYNDEAAQIQLSEANLRFVNPIEGDDATRIKHLGTYEVEISFKGADAPMVKKVVVKSPGQTSNQTAMDPSMEQALSPAGSEVVHRR</sequence>
<dbReference type="InterPro" id="IPR020070">
    <property type="entry name" value="Ribosomal_bL9_N"/>
</dbReference>
<feature type="domain" description="Ribosomal protein L9" evidence="5">
    <location>
        <begin position="43"/>
        <end position="84"/>
    </location>
</feature>
<dbReference type="Pfam" id="PF01281">
    <property type="entry name" value="Ribosomal_L9_N"/>
    <property type="match status" value="1"/>
</dbReference>
<dbReference type="Gene3D" id="3.40.5.10">
    <property type="entry name" value="Ribosomal protein L9, N-terminal domain"/>
    <property type="match status" value="1"/>
</dbReference>
<evidence type="ECO:0000259" key="5">
    <source>
        <dbReference type="Pfam" id="PF01281"/>
    </source>
</evidence>
<dbReference type="InParanoid" id="A0A0D2BAN9"/>
<dbReference type="GO" id="GO:0005840">
    <property type="term" value="C:ribosome"/>
    <property type="evidence" value="ECO:0007669"/>
    <property type="project" value="UniProtKB-KW"/>
</dbReference>
<dbReference type="GO" id="GO:0006412">
    <property type="term" value="P:translation"/>
    <property type="evidence" value="ECO:0007669"/>
    <property type="project" value="InterPro"/>
</dbReference>
<feature type="region of interest" description="Disordered" evidence="4">
    <location>
        <begin position="268"/>
        <end position="298"/>
    </location>
</feature>
<keyword evidence="3" id="KW-0687">Ribonucleoprotein</keyword>
<dbReference type="PANTHER" id="PTHR21368">
    <property type="entry name" value="50S RIBOSOMAL PROTEIN L9"/>
    <property type="match status" value="1"/>
</dbReference>
<dbReference type="InterPro" id="IPR009027">
    <property type="entry name" value="Ribosomal_bL9/RNase_H1_N"/>
</dbReference>
<dbReference type="VEuPathDB" id="FungiDB:PV09_01302"/>
<dbReference type="RefSeq" id="XP_016218258.1">
    <property type="nucleotide sequence ID" value="XM_016354163.1"/>
</dbReference>
<name>A0A0D2BAN9_9PEZI</name>
<dbReference type="GO" id="GO:0003735">
    <property type="term" value="F:structural constituent of ribosome"/>
    <property type="evidence" value="ECO:0007669"/>
    <property type="project" value="InterPro"/>
</dbReference>
<comment type="similarity">
    <text evidence="1">Belongs to the bacterial ribosomal protein bL9 family.</text>
</comment>
<protein>
    <recommendedName>
        <fullName evidence="5">Ribosomal protein L9 domain-containing protein</fullName>
    </recommendedName>
</protein>
<dbReference type="GeneID" id="27309275"/>
<dbReference type="OrthoDB" id="5555409at2759"/>
<evidence type="ECO:0000313" key="7">
    <source>
        <dbReference type="Proteomes" id="UP000053259"/>
    </source>
</evidence>
<dbReference type="EMBL" id="KN847531">
    <property type="protein sequence ID" value="KIW08389.1"/>
    <property type="molecule type" value="Genomic_DNA"/>
</dbReference>
<organism evidence="6 7">
    <name type="scientific">Verruconis gallopava</name>
    <dbReference type="NCBI Taxonomy" id="253628"/>
    <lineage>
        <taxon>Eukaryota</taxon>
        <taxon>Fungi</taxon>
        <taxon>Dikarya</taxon>
        <taxon>Ascomycota</taxon>
        <taxon>Pezizomycotina</taxon>
        <taxon>Dothideomycetes</taxon>
        <taxon>Pleosporomycetidae</taxon>
        <taxon>Venturiales</taxon>
        <taxon>Sympoventuriaceae</taxon>
        <taxon>Verruconis</taxon>
    </lineage>
</organism>
<dbReference type="InterPro" id="IPR000244">
    <property type="entry name" value="Ribosomal_bL9"/>
</dbReference>
<reference evidence="6 7" key="1">
    <citation type="submission" date="2015-01" db="EMBL/GenBank/DDBJ databases">
        <title>The Genome Sequence of Ochroconis gallopava CBS43764.</title>
        <authorList>
            <consortium name="The Broad Institute Genomics Platform"/>
            <person name="Cuomo C."/>
            <person name="de Hoog S."/>
            <person name="Gorbushina A."/>
            <person name="Stielow B."/>
            <person name="Teixiera M."/>
            <person name="Abouelleil A."/>
            <person name="Chapman S.B."/>
            <person name="Priest M."/>
            <person name="Young S.K."/>
            <person name="Wortman J."/>
            <person name="Nusbaum C."/>
            <person name="Birren B."/>
        </authorList>
    </citation>
    <scope>NUCLEOTIDE SEQUENCE [LARGE SCALE GENOMIC DNA]</scope>
    <source>
        <strain evidence="6 7">CBS 43764</strain>
    </source>
</reference>
<dbReference type="GO" id="GO:1990904">
    <property type="term" value="C:ribonucleoprotein complex"/>
    <property type="evidence" value="ECO:0007669"/>
    <property type="project" value="UniProtKB-KW"/>
</dbReference>
<dbReference type="STRING" id="253628.A0A0D2BAN9"/>
<dbReference type="Proteomes" id="UP000053259">
    <property type="component" value="Unassembled WGS sequence"/>
</dbReference>
<keyword evidence="7" id="KW-1185">Reference proteome</keyword>
<accession>A0A0D2BAN9</accession>
<proteinExistence type="inferred from homology"/>
<dbReference type="InterPro" id="IPR036935">
    <property type="entry name" value="Ribosomal_bL9_N_sf"/>
</dbReference>
<evidence type="ECO:0000313" key="6">
    <source>
        <dbReference type="EMBL" id="KIW08389.1"/>
    </source>
</evidence>
<evidence type="ECO:0000256" key="2">
    <source>
        <dbReference type="ARBA" id="ARBA00022980"/>
    </source>
</evidence>
<evidence type="ECO:0000256" key="3">
    <source>
        <dbReference type="ARBA" id="ARBA00023274"/>
    </source>
</evidence>